<organism evidence="2 3">
    <name type="scientific">Leptidea sinapis</name>
    <dbReference type="NCBI Taxonomy" id="189913"/>
    <lineage>
        <taxon>Eukaryota</taxon>
        <taxon>Metazoa</taxon>
        <taxon>Ecdysozoa</taxon>
        <taxon>Arthropoda</taxon>
        <taxon>Hexapoda</taxon>
        <taxon>Insecta</taxon>
        <taxon>Pterygota</taxon>
        <taxon>Neoptera</taxon>
        <taxon>Endopterygota</taxon>
        <taxon>Lepidoptera</taxon>
        <taxon>Glossata</taxon>
        <taxon>Ditrysia</taxon>
        <taxon>Papilionoidea</taxon>
        <taxon>Pieridae</taxon>
        <taxon>Dismorphiinae</taxon>
        <taxon>Leptidea</taxon>
    </lineage>
</organism>
<sequence length="277" mass="28708">MADHHVDEPPNKRAKMIRDPFQGPSDTADGFSNLDMFDLEKDLPDELMGGSWGEQPGVTGPKPPAQGPGPGGQMGQQQLNGDDPTAAMQRQINNHLLQQGNKGGLVGHNNPLTLNSLGSKSPNLQSPPNVSVSKDLMGGMHPQLIPNTSHPNQLHSTMPMSSIQGGMNVANVGNMVVTNSSMGGAGMLGGGIINNVNKQQLPTLMVNPNNHHPGQHHPHAQAMQNGPLGNRVGVGVGVGVGMQAPNMRTGLVHGHARGGGGHPLAPYHPAYGQGAAG</sequence>
<feature type="region of interest" description="Disordered" evidence="1">
    <location>
        <begin position="1"/>
        <end position="84"/>
    </location>
</feature>
<dbReference type="EMBL" id="FZQP02001249">
    <property type="protein sequence ID" value="VVC92263.1"/>
    <property type="molecule type" value="Genomic_DNA"/>
</dbReference>
<evidence type="ECO:0000313" key="3">
    <source>
        <dbReference type="Proteomes" id="UP000324832"/>
    </source>
</evidence>
<evidence type="ECO:0000256" key="1">
    <source>
        <dbReference type="SAM" id="MobiDB-lite"/>
    </source>
</evidence>
<name>A0A5E4Q1W6_9NEOP</name>
<reference evidence="2 3" key="1">
    <citation type="submission" date="2017-07" db="EMBL/GenBank/DDBJ databases">
        <authorList>
            <person name="Talla V."/>
            <person name="Backstrom N."/>
        </authorList>
    </citation>
    <scope>NUCLEOTIDE SEQUENCE [LARGE SCALE GENOMIC DNA]</scope>
</reference>
<dbReference type="AlphaFoldDB" id="A0A5E4Q1W6"/>
<feature type="region of interest" description="Disordered" evidence="1">
    <location>
        <begin position="257"/>
        <end position="277"/>
    </location>
</feature>
<proteinExistence type="predicted"/>
<keyword evidence="3" id="KW-1185">Reference proteome</keyword>
<evidence type="ECO:0000313" key="2">
    <source>
        <dbReference type="EMBL" id="VVC92263.1"/>
    </source>
</evidence>
<dbReference type="Proteomes" id="UP000324832">
    <property type="component" value="Unassembled WGS sequence"/>
</dbReference>
<accession>A0A5E4Q1W6</accession>
<feature type="compositionally biased region" description="Basic and acidic residues" evidence="1">
    <location>
        <begin position="1"/>
        <end position="11"/>
    </location>
</feature>
<gene>
    <name evidence="2" type="ORF">LSINAPIS_LOCUS4749</name>
</gene>
<feature type="region of interest" description="Disordered" evidence="1">
    <location>
        <begin position="211"/>
        <end position="231"/>
    </location>
</feature>
<protein>
    <submittedName>
        <fullName evidence="2">Uncharacterized protein</fullName>
    </submittedName>
</protein>
<feature type="non-terminal residue" evidence="2">
    <location>
        <position position="277"/>
    </location>
</feature>